<dbReference type="CDD" id="cd00078">
    <property type="entry name" value="HECTc"/>
    <property type="match status" value="1"/>
</dbReference>
<dbReference type="Pfam" id="PF00632">
    <property type="entry name" value="HECT"/>
    <property type="match status" value="1"/>
</dbReference>
<dbReference type="PROSITE" id="PS50237">
    <property type="entry name" value="HECT"/>
    <property type="match status" value="1"/>
</dbReference>
<dbReference type="InterPro" id="IPR035983">
    <property type="entry name" value="Hect_E3_ubiquitin_ligase"/>
</dbReference>
<dbReference type="FunFam" id="3.30.2410.10:FF:000009">
    <property type="entry name" value="Probable E3 ubiquitin-protein ligase HECTD2"/>
    <property type="match status" value="1"/>
</dbReference>
<dbReference type="GO" id="GO:0006511">
    <property type="term" value="P:ubiquitin-dependent protein catabolic process"/>
    <property type="evidence" value="ECO:0007669"/>
    <property type="project" value="TreeGrafter"/>
</dbReference>
<accession>A0A7S1VV74</accession>
<feature type="active site" description="Glycyl thioester intermediate" evidence="5">
    <location>
        <position position="570"/>
    </location>
</feature>
<dbReference type="Gene3D" id="3.30.2410.10">
    <property type="entry name" value="Hect, E3 ligase catalytic domain"/>
    <property type="match status" value="1"/>
</dbReference>
<dbReference type="InterPro" id="IPR044611">
    <property type="entry name" value="E3A/B/C-like"/>
</dbReference>
<name>A0A7S1VV74_9STRA</name>
<keyword evidence="4 5" id="KW-0833">Ubl conjugation pathway</keyword>
<organism evidence="7">
    <name type="scientific">Grammatophora oceanica</name>
    <dbReference type="NCBI Taxonomy" id="210454"/>
    <lineage>
        <taxon>Eukaryota</taxon>
        <taxon>Sar</taxon>
        <taxon>Stramenopiles</taxon>
        <taxon>Ochrophyta</taxon>
        <taxon>Bacillariophyta</taxon>
        <taxon>Fragilariophyceae</taxon>
        <taxon>Fragilariophycidae</taxon>
        <taxon>Rhabdonematales</taxon>
        <taxon>Grammatophoraceae</taxon>
        <taxon>Grammatophora</taxon>
    </lineage>
</organism>
<comment type="catalytic activity">
    <reaction evidence="1">
        <text>S-ubiquitinyl-[E2 ubiquitin-conjugating enzyme]-L-cysteine + [acceptor protein]-L-lysine = [E2 ubiquitin-conjugating enzyme]-L-cysteine + N(6)-ubiquitinyl-[acceptor protein]-L-lysine.</text>
        <dbReference type="EC" id="2.3.2.26"/>
    </reaction>
</comment>
<dbReference type="Gene3D" id="3.30.2160.10">
    <property type="entry name" value="Hect, E3 ligase catalytic domain"/>
    <property type="match status" value="1"/>
</dbReference>
<evidence type="ECO:0000256" key="1">
    <source>
        <dbReference type="ARBA" id="ARBA00000885"/>
    </source>
</evidence>
<evidence type="ECO:0000256" key="2">
    <source>
        <dbReference type="ARBA" id="ARBA00012485"/>
    </source>
</evidence>
<dbReference type="EC" id="2.3.2.26" evidence="2"/>
<proteinExistence type="predicted"/>
<evidence type="ECO:0000256" key="3">
    <source>
        <dbReference type="ARBA" id="ARBA00022679"/>
    </source>
</evidence>
<evidence type="ECO:0000256" key="4">
    <source>
        <dbReference type="ARBA" id="ARBA00022786"/>
    </source>
</evidence>
<feature type="domain" description="HECT" evidence="6">
    <location>
        <begin position="261"/>
        <end position="602"/>
    </location>
</feature>
<evidence type="ECO:0000313" key="7">
    <source>
        <dbReference type="EMBL" id="CAD9312368.1"/>
    </source>
</evidence>
<gene>
    <name evidence="7" type="ORF">GOCE00092_LOCUS28106</name>
</gene>
<keyword evidence="3" id="KW-0808">Transferase</keyword>
<sequence length="602" mass="67690">MKPDPCSVSLLNVISFSTSIVQTSWAIIQSDPTVVSELYAIIDETKGKTPVRAVHIRPAWGAQKSAIGPAQLLIHNCCLLHTLTITDDVEIHDFGKPLPIHQIRREIQVLKKLLLRACCLDEESKGRIESNYFGRALTAAAAKTMRDLYDRSSRRPFCSPSLWLVDGLMDGQIKKCKTFSEYESLLSMPVFRICPFLVSFKRRLKLFERLVTTNRIEIQGQHNMNPFSNDPGLKPGIPVRIMRGRVLEDGLATMNKLGKRMRERIVVHYLNEAGAQEAGIDVGGLFKEFWTDLCQVAFDPNYALFRVTEGAGNCMYPNPASFSAHGSDHVTLFEFLGRILGKSMYEMITISPKFAHFFLSFLRGDYNFLHMLPDLSTMDPQLYNNLMFLKTYEGDAEDLCLTFSITNDDFGGNREIALIPGGADVAVTNSNKQRYVALVAKHYVYDCLKEQSEAFTRGLWEVIDRSWLQLFNEPELQVVISGPSDGGIDVTDMKANTRYAGGYTGLERTVSRFWSIMSSFNEEQQGSLLRFVTSCERPPPLGFASMNPPFTIQRVGILRDGDKLPTASTCFNTLKLPTYSSEKVMKDRLIYAIESGAGFELT</sequence>
<dbReference type="Gene3D" id="3.90.1750.10">
    <property type="entry name" value="Hect, E3 ligase catalytic domains"/>
    <property type="match status" value="1"/>
</dbReference>
<evidence type="ECO:0000259" key="6">
    <source>
        <dbReference type="PROSITE" id="PS50237"/>
    </source>
</evidence>
<dbReference type="GO" id="GO:0061630">
    <property type="term" value="F:ubiquitin protein ligase activity"/>
    <property type="evidence" value="ECO:0007669"/>
    <property type="project" value="UniProtKB-EC"/>
</dbReference>
<dbReference type="GO" id="GO:0000209">
    <property type="term" value="P:protein polyubiquitination"/>
    <property type="evidence" value="ECO:0007669"/>
    <property type="project" value="InterPro"/>
</dbReference>
<dbReference type="PANTHER" id="PTHR45700:SF2">
    <property type="entry name" value="UBIQUITIN-PROTEIN LIGASE E3C"/>
    <property type="match status" value="1"/>
</dbReference>
<dbReference type="EMBL" id="HBGK01053374">
    <property type="protein sequence ID" value="CAD9312368.1"/>
    <property type="molecule type" value="Transcribed_RNA"/>
</dbReference>
<dbReference type="SUPFAM" id="SSF56204">
    <property type="entry name" value="Hect, E3 ligase catalytic domain"/>
    <property type="match status" value="1"/>
</dbReference>
<dbReference type="SMART" id="SM00119">
    <property type="entry name" value="HECTc"/>
    <property type="match status" value="1"/>
</dbReference>
<dbReference type="FunFam" id="3.30.2160.10:FF:000002">
    <property type="entry name" value="Putative Ubiquitin-protein ligase E3C"/>
    <property type="match status" value="1"/>
</dbReference>
<dbReference type="InterPro" id="IPR000569">
    <property type="entry name" value="HECT_dom"/>
</dbReference>
<protein>
    <recommendedName>
        <fullName evidence="2">HECT-type E3 ubiquitin transferase</fullName>
        <ecNumber evidence="2">2.3.2.26</ecNumber>
    </recommendedName>
</protein>
<dbReference type="AlphaFoldDB" id="A0A7S1VV74"/>
<evidence type="ECO:0000256" key="5">
    <source>
        <dbReference type="PROSITE-ProRule" id="PRU00104"/>
    </source>
</evidence>
<reference evidence="7" key="1">
    <citation type="submission" date="2021-01" db="EMBL/GenBank/DDBJ databases">
        <authorList>
            <person name="Corre E."/>
            <person name="Pelletier E."/>
            <person name="Niang G."/>
            <person name="Scheremetjew M."/>
            <person name="Finn R."/>
            <person name="Kale V."/>
            <person name="Holt S."/>
            <person name="Cochrane G."/>
            <person name="Meng A."/>
            <person name="Brown T."/>
            <person name="Cohen L."/>
        </authorList>
    </citation>
    <scope>NUCLEOTIDE SEQUENCE</scope>
    <source>
        <strain evidence="7">CCMP 410</strain>
    </source>
</reference>
<dbReference type="PANTHER" id="PTHR45700">
    <property type="entry name" value="UBIQUITIN-PROTEIN LIGASE E3C"/>
    <property type="match status" value="1"/>
</dbReference>